<gene>
    <name evidence="2" type="ORF">E5083_27650</name>
</gene>
<sequence>MTDSPGVIFPTFCHISDYGERGYQDLHHLVALSQPLNLWAPSSVLIRQFSRITPKEFIRYVDQGFIRVIARDEWLRDRRFRDSHPWQHAGWDPEIDGALLSILRNDEAQQESLRRVLSAPPEEGEAAAVESLTVNPRQVAYWNKAFRSKDAERKIPVGTLTAARRHADGGEFEIAKWILRAGYNHGAAFDLSGATLPLFLSPSDPRFMRLINHAPAAAEGPDRRPPARTAEPSQQRMADLAGQLIQVLHHLDIHAGPRSLDAFITGEGRQELVAWINAVCEQYRYHPSRDIDGLVIRELREQLGRARLSGPLGRLSARRSLPTVVGVVDLVATAADFILSPGQTLNTVGMAAGVFGIGNGLAQQMGWLPSSFDGPQWPFLYAYSSAAKKSRLRRMIYALSMYRD</sequence>
<protein>
    <submittedName>
        <fullName evidence="2">Uncharacterized protein</fullName>
    </submittedName>
</protein>
<dbReference type="AlphaFoldDB" id="A0A4Z1CV05"/>
<feature type="region of interest" description="Disordered" evidence="1">
    <location>
        <begin position="214"/>
        <end position="233"/>
    </location>
</feature>
<dbReference type="Proteomes" id="UP000298159">
    <property type="component" value="Unassembled WGS sequence"/>
</dbReference>
<keyword evidence="3" id="KW-1185">Reference proteome</keyword>
<evidence type="ECO:0000313" key="2">
    <source>
        <dbReference type="EMBL" id="TGN72718.1"/>
    </source>
</evidence>
<dbReference type="EMBL" id="SRRT01000009">
    <property type="protein sequence ID" value="TGN72718.1"/>
    <property type="molecule type" value="Genomic_DNA"/>
</dbReference>
<evidence type="ECO:0000313" key="3">
    <source>
        <dbReference type="Proteomes" id="UP000298159"/>
    </source>
</evidence>
<reference evidence="2 3" key="1">
    <citation type="submission" date="2019-04" db="EMBL/GenBank/DDBJ databases">
        <title>Streptomyces sp. nov. Bv016 isolated from bark of Buahinia variegata.</title>
        <authorList>
            <person name="Kanchanasin P."/>
            <person name="Tanasupawat S."/>
            <person name="Yuki M."/>
            <person name="Kudo T."/>
        </authorList>
    </citation>
    <scope>NUCLEOTIDE SEQUENCE [LARGE SCALE GENOMIC DNA]</scope>
    <source>
        <strain evidence="2 3">Bv016</strain>
    </source>
</reference>
<dbReference type="GeneID" id="95451357"/>
<name>A0A4Z1CV05_9ACTN</name>
<proteinExistence type="predicted"/>
<comment type="caution">
    <text evidence="2">The sequence shown here is derived from an EMBL/GenBank/DDBJ whole genome shotgun (WGS) entry which is preliminary data.</text>
</comment>
<evidence type="ECO:0000256" key="1">
    <source>
        <dbReference type="SAM" id="MobiDB-lite"/>
    </source>
</evidence>
<dbReference type="RefSeq" id="WP_135788406.1">
    <property type="nucleotide sequence ID" value="NZ_SRRT01000009.1"/>
</dbReference>
<accession>A0A4Z1CV05</accession>
<organism evidence="2 3">
    <name type="scientific">Streptomyces bauhiniae</name>
    <dbReference type="NCBI Taxonomy" id="2340725"/>
    <lineage>
        <taxon>Bacteria</taxon>
        <taxon>Bacillati</taxon>
        <taxon>Actinomycetota</taxon>
        <taxon>Actinomycetes</taxon>
        <taxon>Kitasatosporales</taxon>
        <taxon>Streptomycetaceae</taxon>
        <taxon>Streptomyces</taxon>
    </lineage>
</organism>